<comment type="similarity">
    <text evidence="6">Belongs to the transferase hexapeptide repeat family. LpxA subfamily.</text>
</comment>
<evidence type="ECO:0000259" key="7">
    <source>
        <dbReference type="Pfam" id="PF13720"/>
    </source>
</evidence>
<dbReference type="InterPro" id="IPR010137">
    <property type="entry name" value="Lipid_A_LpxA"/>
</dbReference>
<dbReference type="GO" id="GO:0016020">
    <property type="term" value="C:membrane"/>
    <property type="evidence" value="ECO:0007669"/>
    <property type="project" value="GOC"/>
</dbReference>
<feature type="domain" description="UDP N-acetylglucosamine O-acyltransferase C-terminal" evidence="7">
    <location>
        <begin position="183"/>
        <end position="263"/>
    </location>
</feature>
<dbReference type="Gene3D" id="1.20.1180.10">
    <property type="entry name" value="Udp N-acetylglucosamine O-acyltransferase, C-terminal domain"/>
    <property type="match status" value="1"/>
</dbReference>
<keyword evidence="1 6" id="KW-0444">Lipid biosynthesis</keyword>
<comment type="catalytic activity">
    <reaction evidence="6">
        <text>a (3R)-hydroxyacyl-[ACP] + UDP-N-acetyl-alpha-D-glucosamine = a UDP-3-O-[(3R)-3-hydroxyacyl]-N-acetyl-alpha-D-glucosamine + holo-[ACP]</text>
        <dbReference type="Rhea" id="RHEA:67812"/>
        <dbReference type="Rhea" id="RHEA-COMP:9685"/>
        <dbReference type="Rhea" id="RHEA-COMP:9945"/>
        <dbReference type="ChEBI" id="CHEBI:57705"/>
        <dbReference type="ChEBI" id="CHEBI:64479"/>
        <dbReference type="ChEBI" id="CHEBI:78827"/>
        <dbReference type="ChEBI" id="CHEBI:173225"/>
        <dbReference type="EC" id="2.3.1.129"/>
    </reaction>
</comment>
<organism evidence="8 9">
    <name type="scientific">Imhoffiella purpurea</name>
    <dbReference type="NCBI Taxonomy" id="1249627"/>
    <lineage>
        <taxon>Bacteria</taxon>
        <taxon>Pseudomonadati</taxon>
        <taxon>Pseudomonadota</taxon>
        <taxon>Gammaproteobacteria</taxon>
        <taxon>Chromatiales</taxon>
        <taxon>Chromatiaceae</taxon>
        <taxon>Imhoffiella</taxon>
    </lineage>
</organism>
<reference evidence="8 9" key="1">
    <citation type="submission" date="2012-11" db="EMBL/GenBank/DDBJ databases">
        <title>Genome assembly of Thiorhodococcus sp. AK35.</title>
        <authorList>
            <person name="Nupur N."/>
            <person name="Khatri I."/>
            <person name="Subramanian S."/>
            <person name="Pinnaka A."/>
        </authorList>
    </citation>
    <scope>NUCLEOTIDE SEQUENCE [LARGE SCALE GENOMIC DNA]</scope>
    <source>
        <strain evidence="8 9">AK35</strain>
    </source>
</reference>
<comment type="function">
    <text evidence="6">Involved in the biosynthesis of lipid A, a phosphorylated glycolipid that anchors the lipopolysaccharide to the outer membrane of the cell.</text>
</comment>
<evidence type="ECO:0000256" key="3">
    <source>
        <dbReference type="ARBA" id="ARBA00022679"/>
    </source>
</evidence>
<evidence type="ECO:0000256" key="4">
    <source>
        <dbReference type="ARBA" id="ARBA00023098"/>
    </source>
</evidence>
<protein>
    <recommendedName>
        <fullName evidence="6">Acyl-[acyl-carrier-protein]--UDP-N-acetylglucosamine O-acyltransferase</fullName>
        <shortName evidence="6">UDP-N-acetylglucosamine acyltransferase</shortName>
        <ecNumber evidence="6">2.3.1.129</ecNumber>
    </recommendedName>
</protein>
<dbReference type="EC" id="2.3.1.129" evidence="6"/>
<dbReference type="PANTHER" id="PTHR43480">
    <property type="entry name" value="ACYL-[ACYL-CARRIER-PROTEIN]--UDP-N-ACETYLGLUCOSAMINE O-ACYLTRANSFERASE"/>
    <property type="match status" value="1"/>
</dbReference>
<gene>
    <name evidence="6" type="primary">lpxA</name>
    <name evidence="8" type="ORF">D779_1895</name>
</gene>
<keyword evidence="5 6" id="KW-0012">Acyltransferase</keyword>
<dbReference type="GO" id="GO:0005737">
    <property type="term" value="C:cytoplasm"/>
    <property type="evidence" value="ECO:0007669"/>
    <property type="project" value="UniProtKB-SubCell"/>
</dbReference>
<dbReference type="GO" id="GO:0008780">
    <property type="term" value="F:acyl-[acyl-carrier-protein]-UDP-N-acetylglucosamine O-acyltransferase activity"/>
    <property type="evidence" value="ECO:0007669"/>
    <property type="project" value="UniProtKB-UniRule"/>
</dbReference>
<dbReference type="Proteomes" id="UP000019460">
    <property type="component" value="Unassembled WGS sequence"/>
</dbReference>
<dbReference type="Pfam" id="PF00132">
    <property type="entry name" value="Hexapep"/>
    <property type="match status" value="1"/>
</dbReference>
<dbReference type="CDD" id="cd03351">
    <property type="entry name" value="LbH_UDP-GlcNAc_AT"/>
    <property type="match status" value="1"/>
</dbReference>
<dbReference type="STRING" id="1249627.D779_1895"/>
<comment type="subunit">
    <text evidence="6">Homotrimer.</text>
</comment>
<dbReference type="EMBL" id="AONC01000030">
    <property type="protein sequence ID" value="EXJ15026.1"/>
    <property type="molecule type" value="Genomic_DNA"/>
</dbReference>
<dbReference type="HAMAP" id="MF_00387">
    <property type="entry name" value="LpxA"/>
    <property type="match status" value="1"/>
</dbReference>
<dbReference type="eggNOG" id="COG1043">
    <property type="taxonomic scope" value="Bacteria"/>
</dbReference>
<dbReference type="InterPro" id="IPR037157">
    <property type="entry name" value="Acetyltransf_C_sf"/>
</dbReference>
<dbReference type="PIRSF" id="PIRSF000456">
    <property type="entry name" value="UDP-GlcNAc_acltr"/>
    <property type="match status" value="1"/>
</dbReference>
<evidence type="ECO:0000313" key="9">
    <source>
        <dbReference type="Proteomes" id="UP000019460"/>
    </source>
</evidence>
<name>W9VDG4_9GAMM</name>
<proteinExistence type="inferred from homology"/>
<keyword evidence="6" id="KW-0963">Cytoplasm</keyword>
<keyword evidence="6" id="KW-0677">Repeat</keyword>
<dbReference type="Pfam" id="PF13720">
    <property type="entry name" value="Acetyltransf_11"/>
    <property type="match status" value="1"/>
</dbReference>
<evidence type="ECO:0000256" key="2">
    <source>
        <dbReference type="ARBA" id="ARBA00022556"/>
    </source>
</evidence>
<dbReference type="AlphaFoldDB" id="W9VDG4"/>
<sequence>MHGAGLHRLIHPSALVDPGAELDPSVEVGPFAVIESGVRIGAGTRIGPHAVVRGPTSIGRDNRIFQFASVGEDPQDKKYGGEPTRLEIGDRNQIREFATLHRGTVQDQGVTRIGDDNLFMAYTHVAHDCRIGNRIIMANAASLGGHVEIQDWAILGGFTIVHQFCRIGAHSFCAMGSVLSRNVPPYVMVGGHPAEPHGINGEGLRRRGFTPESIQAIKRAYRSLYMSGLKLDEAVQRIRGMVDDQPELAIFADFLAATNRGLVR</sequence>
<dbReference type="NCBIfam" id="NF003657">
    <property type="entry name" value="PRK05289.1"/>
    <property type="match status" value="1"/>
</dbReference>
<dbReference type="NCBIfam" id="TIGR01852">
    <property type="entry name" value="lipid_A_lpxA"/>
    <property type="match status" value="1"/>
</dbReference>
<keyword evidence="4 6" id="KW-0443">Lipid metabolism</keyword>
<evidence type="ECO:0000313" key="8">
    <source>
        <dbReference type="EMBL" id="EXJ15026.1"/>
    </source>
</evidence>
<keyword evidence="2 6" id="KW-0441">Lipid A biosynthesis</keyword>
<comment type="caution">
    <text evidence="8">The sequence shown here is derived from an EMBL/GenBank/DDBJ whole genome shotgun (WGS) entry which is preliminary data.</text>
</comment>
<dbReference type="UniPathway" id="UPA00359">
    <property type="reaction ID" value="UER00477"/>
</dbReference>
<comment type="pathway">
    <text evidence="6">Glycolipid biosynthesis; lipid IV(A) biosynthesis; lipid IV(A) from (3R)-3-hydroxytetradecanoyl-[acyl-carrier-protein] and UDP-N-acetyl-alpha-D-glucosamine: step 1/6.</text>
</comment>
<evidence type="ECO:0000256" key="6">
    <source>
        <dbReference type="HAMAP-Rule" id="MF_00387"/>
    </source>
</evidence>
<keyword evidence="9" id="KW-1185">Reference proteome</keyword>
<keyword evidence="3 6" id="KW-0808">Transferase</keyword>
<dbReference type="GO" id="GO:0009245">
    <property type="term" value="P:lipid A biosynthetic process"/>
    <property type="evidence" value="ECO:0007669"/>
    <property type="project" value="UniProtKB-UniRule"/>
</dbReference>
<dbReference type="InterPro" id="IPR029098">
    <property type="entry name" value="Acetyltransf_C"/>
</dbReference>
<accession>W9VDG4</accession>
<dbReference type="InterPro" id="IPR011004">
    <property type="entry name" value="Trimer_LpxA-like_sf"/>
</dbReference>
<comment type="subcellular location">
    <subcellularLocation>
        <location evidence="6">Cytoplasm</location>
    </subcellularLocation>
</comment>
<dbReference type="Gene3D" id="2.160.10.10">
    <property type="entry name" value="Hexapeptide repeat proteins"/>
    <property type="match status" value="1"/>
</dbReference>
<dbReference type="SUPFAM" id="SSF51161">
    <property type="entry name" value="Trimeric LpxA-like enzymes"/>
    <property type="match status" value="1"/>
</dbReference>
<dbReference type="PANTHER" id="PTHR43480:SF1">
    <property type="entry name" value="ACYL-[ACYL-CARRIER-PROTEIN]--UDP-N-ACETYLGLUCOSAMINE O-ACYLTRANSFERASE, MITOCHONDRIAL-RELATED"/>
    <property type="match status" value="1"/>
</dbReference>
<evidence type="ECO:0000256" key="5">
    <source>
        <dbReference type="ARBA" id="ARBA00023315"/>
    </source>
</evidence>
<dbReference type="PATRIC" id="fig|1249627.3.peg.2215"/>
<evidence type="ECO:0000256" key="1">
    <source>
        <dbReference type="ARBA" id="ARBA00022516"/>
    </source>
</evidence>
<dbReference type="InterPro" id="IPR001451">
    <property type="entry name" value="Hexapep"/>
</dbReference>